<feature type="signal peptide" evidence="1">
    <location>
        <begin position="1"/>
        <end position="16"/>
    </location>
</feature>
<accession>A0A8T2Z0W1</accession>
<keyword evidence="3" id="KW-1185">Reference proteome</keyword>
<proteinExistence type="predicted"/>
<dbReference type="Proteomes" id="UP000807159">
    <property type="component" value="Chromosome 4"/>
</dbReference>
<feature type="non-terminal residue" evidence="2">
    <location>
        <position position="80"/>
    </location>
</feature>
<comment type="caution">
    <text evidence="2">The sequence shown here is derived from an EMBL/GenBank/DDBJ whole genome shotgun (WGS) entry which is preliminary data.</text>
</comment>
<reference evidence="2" key="1">
    <citation type="journal article" date="2021" name="J. Hered.">
        <title>Genome Assembly of Salicaceae Populus deltoides (Eastern Cottonwood) I-69 Based on Nanopore Sequencing and Hi-C Technologies.</title>
        <authorList>
            <person name="Bai S."/>
            <person name="Wu H."/>
            <person name="Zhang J."/>
            <person name="Pan Z."/>
            <person name="Zhao W."/>
            <person name="Li Z."/>
            <person name="Tong C."/>
        </authorList>
    </citation>
    <scope>NUCLEOTIDE SEQUENCE</scope>
    <source>
        <tissue evidence="2">Leaf</tissue>
    </source>
</reference>
<dbReference type="EMBL" id="JACEGQ020000004">
    <property type="protein sequence ID" value="KAH8510949.1"/>
    <property type="molecule type" value="Genomic_DNA"/>
</dbReference>
<name>A0A8T2Z0W1_POPDE</name>
<protein>
    <recommendedName>
        <fullName evidence="4">Secreted protein</fullName>
    </recommendedName>
</protein>
<evidence type="ECO:0000256" key="1">
    <source>
        <dbReference type="SAM" id="SignalP"/>
    </source>
</evidence>
<organism evidence="2 3">
    <name type="scientific">Populus deltoides</name>
    <name type="common">Eastern poplar</name>
    <name type="synonym">Eastern cottonwood</name>
    <dbReference type="NCBI Taxonomy" id="3696"/>
    <lineage>
        <taxon>Eukaryota</taxon>
        <taxon>Viridiplantae</taxon>
        <taxon>Streptophyta</taxon>
        <taxon>Embryophyta</taxon>
        <taxon>Tracheophyta</taxon>
        <taxon>Spermatophyta</taxon>
        <taxon>Magnoliopsida</taxon>
        <taxon>eudicotyledons</taxon>
        <taxon>Gunneridae</taxon>
        <taxon>Pentapetalae</taxon>
        <taxon>rosids</taxon>
        <taxon>fabids</taxon>
        <taxon>Malpighiales</taxon>
        <taxon>Salicaceae</taxon>
        <taxon>Saliceae</taxon>
        <taxon>Populus</taxon>
    </lineage>
</organism>
<keyword evidence="1" id="KW-0732">Signal</keyword>
<evidence type="ECO:0000313" key="3">
    <source>
        <dbReference type="Proteomes" id="UP000807159"/>
    </source>
</evidence>
<gene>
    <name evidence="2" type="ORF">H0E87_008470</name>
</gene>
<dbReference type="AlphaFoldDB" id="A0A8T2Z0W1"/>
<feature type="chain" id="PRO_5035724095" description="Secreted protein" evidence="1">
    <location>
        <begin position="17"/>
        <end position="80"/>
    </location>
</feature>
<evidence type="ECO:0000313" key="2">
    <source>
        <dbReference type="EMBL" id="KAH8510949.1"/>
    </source>
</evidence>
<evidence type="ECO:0008006" key="4">
    <source>
        <dbReference type="Google" id="ProtNLM"/>
    </source>
</evidence>
<sequence>MSMVLVLLAVLVIADGCTLWLPINGFCPALGDVLLLRFLWVVRCSCYKIAIMAAWPLGGKLAFLLASGSSGCCGRLPLAA</sequence>